<dbReference type="InterPro" id="IPR024705">
    <property type="entry name" value="Ssp411"/>
</dbReference>
<dbReference type="InterPro" id="IPR012341">
    <property type="entry name" value="6hp_glycosidase-like_sf"/>
</dbReference>
<dbReference type="EMBL" id="JAPQKI010000011">
    <property type="protein sequence ID" value="KAJ5082645.1"/>
    <property type="molecule type" value="Genomic_DNA"/>
</dbReference>
<dbReference type="GO" id="GO:0003824">
    <property type="term" value="F:catalytic activity"/>
    <property type="evidence" value="ECO:0007669"/>
    <property type="project" value="UniProtKB-ARBA"/>
</dbReference>
<reference evidence="3" key="2">
    <citation type="journal article" date="2023" name="IMA Fungus">
        <title>Comparative genomic study of the Penicillium genus elucidates a diverse pangenome and 15 lateral gene transfer events.</title>
        <authorList>
            <person name="Petersen C."/>
            <person name="Sorensen T."/>
            <person name="Nielsen M.R."/>
            <person name="Sondergaard T.E."/>
            <person name="Sorensen J.L."/>
            <person name="Fitzpatrick D.A."/>
            <person name="Frisvad J.C."/>
            <person name="Nielsen K.L."/>
        </authorList>
    </citation>
    <scope>NUCLEOTIDE SEQUENCE</scope>
    <source>
        <strain evidence="3">IBT 30761</strain>
    </source>
</reference>
<dbReference type="SUPFAM" id="SSF52833">
    <property type="entry name" value="Thioredoxin-like"/>
    <property type="match status" value="1"/>
</dbReference>
<organism evidence="3 4">
    <name type="scientific">Penicillium argentinense</name>
    <dbReference type="NCBI Taxonomy" id="1131581"/>
    <lineage>
        <taxon>Eukaryota</taxon>
        <taxon>Fungi</taxon>
        <taxon>Dikarya</taxon>
        <taxon>Ascomycota</taxon>
        <taxon>Pezizomycotina</taxon>
        <taxon>Eurotiomycetes</taxon>
        <taxon>Eurotiomycetidae</taxon>
        <taxon>Eurotiales</taxon>
        <taxon>Aspergillaceae</taxon>
        <taxon>Penicillium</taxon>
    </lineage>
</organism>
<gene>
    <name evidence="3" type="ORF">N7532_011688</name>
</gene>
<evidence type="ECO:0000313" key="4">
    <source>
        <dbReference type="Proteomes" id="UP001149074"/>
    </source>
</evidence>
<name>A0A9W9EJ28_9EURO</name>
<dbReference type="InterPro" id="IPR036249">
    <property type="entry name" value="Thioredoxin-like_sf"/>
</dbReference>
<dbReference type="GO" id="GO:0005975">
    <property type="term" value="P:carbohydrate metabolic process"/>
    <property type="evidence" value="ECO:0007669"/>
    <property type="project" value="InterPro"/>
</dbReference>
<evidence type="ECO:0000313" key="3">
    <source>
        <dbReference type="EMBL" id="KAJ5082645.1"/>
    </source>
</evidence>
<evidence type="ECO:0000256" key="1">
    <source>
        <dbReference type="SAM" id="MobiDB-lite"/>
    </source>
</evidence>
<dbReference type="InterPro" id="IPR004879">
    <property type="entry name" value="Ssp411-like_TRX"/>
</dbReference>
<dbReference type="InterPro" id="IPR008928">
    <property type="entry name" value="6-hairpin_glycosidase_sf"/>
</dbReference>
<evidence type="ECO:0000259" key="2">
    <source>
        <dbReference type="Pfam" id="PF03190"/>
    </source>
</evidence>
<feature type="region of interest" description="Disordered" evidence="1">
    <location>
        <begin position="793"/>
        <end position="823"/>
    </location>
</feature>
<accession>A0A9W9EJ28</accession>
<feature type="domain" description="Spermatogenesis-associated protein 20-like TRX" evidence="2">
    <location>
        <begin position="16"/>
        <end position="181"/>
    </location>
</feature>
<dbReference type="RefSeq" id="XP_056469167.1">
    <property type="nucleotide sequence ID" value="XM_056624179.1"/>
</dbReference>
<dbReference type="AlphaFoldDB" id="A0A9W9EJ28"/>
<reference evidence="3" key="1">
    <citation type="submission" date="2022-11" db="EMBL/GenBank/DDBJ databases">
        <authorList>
            <person name="Petersen C."/>
        </authorList>
    </citation>
    <scope>NUCLEOTIDE SEQUENCE</scope>
    <source>
        <strain evidence="3">IBT 30761</strain>
    </source>
</reference>
<dbReference type="SUPFAM" id="SSF48208">
    <property type="entry name" value="Six-hairpin glycosidases"/>
    <property type="match status" value="1"/>
</dbReference>
<sequence length="949" mass="105230">MQSQHDIPDAGPKLVNRLAQSKSPYVRGHMNNPVAWQLWDTEAINLAKKYNRMIFLSIGYSACHWCHVMEKESFMSPEVAAILNESFIPIKVDREERPDIDDIYMNYVQATTGSGGWPLNVFLTPALEPVFGGTYWPGPNSTTLLGPDTTGFVEILEKLRDVWQTQQQRCLESAKDITKQLREFAEEGTHSQHEERDDDEDLDIELLEEAYQHFASRYDSINGGFGRAPKFPTPSNLTFLLRLGAYPSQVTDIVGQEECEKATAMAVTTLVNMARGGIRDHIGHGFSRYSVTTDWSLPHFEKMLHDQAQLLDTYVDAFRLTHDPELLGAVYDLAAYLTSEPLQSPTGGFFSSEDADSFPSPNDTEKREGAFYVWSLKELTQVLGPRDAPVCARHWGVLPDGNVAAEYDPHDEFMNQNVLSIRATPSKLAKEFGLSEEEVVKIIKGGKQKLHDYREKTRGRPDLDDKIIVGWNGLAIGALAKCSVLFEEIESSKALQCREAGARAISFIKENLFDKAEGRLWRIYRDGSRGDTPGLADDYAYLASGLLDMYEATFDDSYLQFAERLQKYLNDNFLAKTGSTPAGYYNTPASMTPGMPGPLFRLKTGTESATPSVNGVIARNLLRLAALLDDDSYRTLARQTCNSFAVEIMQHPFLFVGLLDVIVGLQIGTRTITGVFGTSDITHDPVPRGDSLLGRRDEPVAARDLVARRVRSEAGTGFCSSTVVASLVDVRPSHRKDFVGNQSFWLKGRNPLYKDLDAADPPKNYLLSGHSRSPSFVAGSQWTLVMPSVMADVMPTDGREPRTEPGPDQQRPISRPKAHQWDDRRVSEFADSMDSLVRQGSIRCLCTLCTIVGSSPGWVPVVPGWNRHRSAILTRGINCVSAHFGAAMVKQRVQQPQCPGDPPVINVKNRAVQADSPEPVPERRWASLRGQPKAKFPSGAAVAVGNLPG</sequence>
<proteinExistence type="predicted"/>
<dbReference type="GeneID" id="81363158"/>
<dbReference type="Proteomes" id="UP001149074">
    <property type="component" value="Unassembled WGS sequence"/>
</dbReference>
<dbReference type="Gene3D" id="1.50.10.10">
    <property type="match status" value="1"/>
</dbReference>
<dbReference type="PANTHER" id="PTHR42899:SF1">
    <property type="entry name" value="SPERMATOGENESIS-ASSOCIATED PROTEIN 20"/>
    <property type="match status" value="1"/>
</dbReference>
<dbReference type="OrthoDB" id="1923667at2759"/>
<dbReference type="CDD" id="cd02955">
    <property type="entry name" value="SSP411"/>
    <property type="match status" value="1"/>
</dbReference>
<keyword evidence="4" id="KW-1185">Reference proteome</keyword>
<dbReference type="Pfam" id="PF03190">
    <property type="entry name" value="Thioredox_DsbH"/>
    <property type="match status" value="1"/>
</dbReference>
<dbReference type="Gene3D" id="3.40.30.10">
    <property type="entry name" value="Glutaredoxin"/>
    <property type="match status" value="1"/>
</dbReference>
<protein>
    <recommendedName>
        <fullName evidence="2">Spermatogenesis-associated protein 20-like TRX domain-containing protein</fullName>
    </recommendedName>
</protein>
<comment type="caution">
    <text evidence="3">The sequence shown here is derived from an EMBL/GenBank/DDBJ whole genome shotgun (WGS) entry which is preliminary data.</text>
</comment>
<dbReference type="PANTHER" id="PTHR42899">
    <property type="entry name" value="SPERMATOGENESIS-ASSOCIATED PROTEIN 20"/>
    <property type="match status" value="1"/>
</dbReference>